<dbReference type="STRING" id="619304.SAMN05421760_10497"/>
<evidence type="ECO:0000313" key="1">
    <source>
        <dbReference type="EMBL" id="SIS74212.1"/>
    </source>
</evidence>
<protein>
    <submittedName>
        <fullName evidence="1">Uncharacterized protein</fullName>
    </submittedName>
</protein>
<organism evidence="1 2">
    <name type="scientific">Neptunomonas antarctica</name>
    <dbReference type="NCBI Taxonomy" id="619304"/>
    <lineage>
        <taxon>Bacteria</taxon>
        <taxon>Pseudomonadati</taxon>
        <taxon>Pseudomonadota</taxon>
        <taxon>Gammaproteobacteria</taxon>
        <taxon>Oceanospirillales</taxon>
        <taxon>Oceanospirillaceae</taxon>
        <taxon>Neptunomonas</taxon>
    </lineage>
</organism>
<dbReference type="Proteomes" id="UP000185999">
    <property type="component" value="Unassembled WGS sequence"/>
</dbReference>
<evidence type="ECO:0000313" key="2">
    <source>
        <dbReference type="Proteomes" id="UP000185999"/>
    </source>
</evidence>
<dbReference type="RefSeq" id="WP_054341586.1">
    <property type="nucleotide sequence ID" value="NZ_FTOE01000004.1"/>
</dbReference>
<reference evidence="2" key="1">
    <citation type="submission" date="2017-01" db="EMBL/GenBank/DDBJ databases">
        <authorList>
            <person name="Varghese N."/>
            <person name="Submissions S."/>
        </authorList>
    </citation>
    <scope>NUCLEOTIDE SEQUENCE [LARGE SCALE GENOMIC DNA]</scope>
    <source>
        <strain evidence="2">DSM 22306</strain>
    </source>
</reference>
<proteinExistence type="predicted"/>
<accession>A0A1N7LK80</accession>
<keyword evidence="2" id="KW-1185">Reference proteome</keyword>
<dbReference type="EMBL" id="FTOE01000004">
    <property type="protein sequence ID" value="SIS74212.1"/>
    <property type="molecule type" value="Genomic_DNA"/>
</dbReference>
<name>A0A1N7LK80_9GAMM</name>
<sequence>MIDEDDNLLIESEFFWHALIEGDKIVLEADYFEEGALALRQGKAYEVLAKTQPFLSNMSFVVQSDITDQLVNVHPFLVDNYLINPVKYRLN</sequence>
<gene>
    <name evidence="1" type="ORF">SAMN05421760_10497</name>
</gene>
<dbReference type="AlphaFoldDB" id="A0A1N7LK80"/>
<dbReference type="OrthoDB" id="6120590at2"/>